<dbReference type="Proteomes" id="UP001152799">
    <property type="component" value="Chromosome 8"/>
</dbReference>
<evidence type="ECO:0000259" key="3">
    <source>
        <dbReference type="PROSITE" id="PS50174"/>
    </source>
</evidence>
<evidence type="ECO:0000256" key="1">
    <source>
        <dbReference type="SAM" id="Coils"/>
    </source>
</evidence>
<accession>A0A9N9MYW3</accession>
<dbReference type="PROSITE" id="PS50174">
    <property type="entry name" value="G_PATCH"/>
    <property type="match status" value="1"/>
</dbReference>
<dbReference type="InterPro" id="IPR050656">
    <property type="entry name" value="PINX1"/>
</dbReference>
<gene>
    <name evidence="4" type="ORF">CEUTPL_LOCUS13142</name>
</gene>
<feature type="compositionally biased region" description="Basic and acidic residues" evidence="2">
    <location>
        <begin position="357"/>
        <end position="367"/>
    </location>
</feature>
<dbReference type="PANTHER" id="PTHR23149">
    <property type="entry name" value="G PATCH DOMAIN CONTAINING PROTEIN"/>
    <property type="match status" value="1"/>
</dbReference>
<feature type="region of interest" description="Disordered" evidence="2">
    <location>
        <begin position="191"/>
        <end position="316"/>
    </location>
</feature>
<evidence type="ECO:0000256" key="2">
    <source>
        <dbReference type="SAM" id="MobiDB-lite"/>
    </source>
</evidence>
<evidence type="ECO:0000313" key="5">
    <source>
        <dbReference type="Proteomes" id="UP001152799"/>
    </source>
</evidence>
<keyword evidence="1" id="KW-0175">Coiled coil</keyword>
<feature type="domain" description="G-patch" evidence="3">
    <location>
        <begin position="26"/>
        <end position="72"/>
    </location>
</feature>
<feature type="region of interest" description="Disordered" evidence="2">
    <location>
        <begin position="1"/>
        <end position="27"/>
    </location>
</feature>
<feature type="compositionally biased region" description="Polar residues" evidence="2">
    <location>
        <begin position="383"/>
        <end position="396"/>
    </location>
</feature>
<dbReference type="EMBL" id="OU892284">
    <property type="protein sequence ID" value="CAG9772737.1"/>
    <property type="molecule type" value="Genomic_DNA"/>
</dbReference>
<dbReference type="GO" id="GO:0005730">
    <property type="term" value="C:nucleolus"/>
    <property type="evidence" value="ECO:0007669"/>
    <property type="project" value="TreeGrafter"/>
</dbReference>
<dbReference type="GO" id="GO:0003676">
    <property type="term" value="F:nucleic acid binding"/>
    <property type="evidence" value="ECO:0007669"/>
    <property type="project" value="InterPro"/>
</dbReference>
<dbReference type="OrthoDB" id="29523at2759"/>
<reference evidence="4" key="1">
    <citation type="submission" date="2022-01" db="EMBL/GenBank/DDBJ databases">
        <authorList>
            <person name="King R."/>
        </authorList>
    </citation>
    <scope>NUCLEOTIDE SEQUENCE</scope>
</reference>
<feature type="region of interest" description="Disordered" evidence="2">
    <location>
        <begin position="349"/>
        <end position="452"/>
    </location>
</feature>
<name>A0A9N9MYW3_9CUCU</name>
<feature type="coiled-coil region" evidence="1">
    <location>
        <begin position="661"/>
        <end position="688"/>
    </location>
</feature>
<dbReference type="GO" id="GO:0010521">
    <property type="term" value="F:telomerase inhibitor activity"/>
    <property type="evidence" value="ECO:0007669"/>
    <property type="project" value="TreeGrafter"/>
</dbReference>
<sequence>MSMLAEKRRKQKWSLNPRGKAWSQDSSKFGQKLLEKMGWSQGKGLGAKEDGRTEHIKVSYKNDSQGVGYKESDDQWTEHETNFTALLAALGGGEQDEKNTESKIQSLEEKSQNSKARVHYRKFTRGKDISRYSEKDLANIFGKKSLKENKKIQKESINTEANNEIVKEKNFSNAGLMSDYFKKKIPSFGKSHGYVVGNNGVLKKDDDSETEQRPSFGFGFNTNKVESESESEIKPSFGFGFKSYVTENETTPKKKKDKKRVLDEDATNNEDTPSKKKKTDTLDETPTKKKKDKSKKKKPEDSGLANPAFDPLYSPAKLEKHILEPIDESMSESLNDTVGQVAENFEVQVQIINEGTPEVKKKEDDGTKKKKKRKDKNIDMDISIQSEDVELNSSINESKKKKKRKAKNLEETIEEMEVSTLNESTESNSNEQQSNIINSQDVSPKKKKSKSKEGIDNLVFNNAIESNISVPTIANPYEIPLKEKKKKKCGLENPMFNGEDNVNTQDIINEEYEVKRKSKKKKNKKAKEEDKGLTNPALDLNDTTVIEDEISCDLMLNIATNPTPIIEKPKTNKSFAETSIQKIKGVTRRKSVRFSDVTRERIIPTKEEIHNETLDESRDILEIEGKLNDSAELSYIDKFIQKKKAKKRSKGVDNTAFDEQANNIEENINSISKTLDNYQAEIENDINEAKMKSVEIADIMVGEVGNPEGENEKLPDGTVKLKFKKAKFKSSIPFMENLTGAKKSYKHLIKGDIVMGFKETNLHEIAGYAIKT</sequence>
<dbReference type="AlphaFoldDB" id="A0A9N9MYW3"/>
<feature type="region of interest" description="Disordered" evidence="2">
    <location>
        <begin position="91"/>
        <end position="116"/>
    </location>
</feature>
<evidence type="ECO:0000313" key="4">
    <source>
        <dbReference type="EMBL" id="CAG9772737.1"/>
    </source>
</evidence>
<keyword evidence="5" id="KW-1185">Reference proteome</keyword>
<protein>
    <recommendedName>
        <fullName evidence="3">G-patch domain-containing protein</fullName>
    </recommendedName>
</protein>
<feature type="compositionally biased region" description="Basic and acidic residues" evidence="2">
    <location>
        <begin position="95"/>
        <end position="112"/>
    </location>
</feature>
<feature type="compositionally biased region" description="Basic residues" evidence="2">
    <location>
        <begin position="288"/>
        <end position="297"/>
    </location>
</feature>
<dbReference type="PANTHER" id="PTHR23149:SF27">
    <property type="entry name" value="PIN2_TERF1-INTERACTING TELOMERASE INHIBITOR 1"/>
    <property type="match status" value="1"/>
</dbReference>
<feature type="region of interest" description="Disordered" evidence="2">
    <location>
        <begin position="515"/>
        <end position="534"/>
    </location>
</feature>
<proteinExistence type="predicted"/>
<feature type="compositionally biased region" description="Low complexity" evidence="2">
    <location>
        <begin position="422"/>
        <end position="440"/>
    </location>
</feature>
<dbReference type="InterPro" id="IPR000467">
    <property type="entry name" value="G_patch_dom"/>
</dbReference>
<feature type="compositionally biased region" description="Basic residues" evidence="2">
    <location>
        <begin position="516"/>
        <end position="525"/>
    </location>
</feature>
<organism evidence="4 5">
    <name type="scientific">Ceutorhynchus assimilis</name>
    <name type="common">cabbage seed weevil</name>
    <dbReference type="NCBI Taxonomy" id="467358"/>
    <lineage>
        <taxon>Eukaryota</taxon>
        <taxon>Metazoa</taxon>
        <taxon>Ecdysozoa</taxon>
        <taxon>Arthropoda</taxon>
        <taxon>Hexapoda</taxon>
        <taxon>Insecta</taxon>
        <taxon>Pterygota</taxon>
        <taxon>Neoptera</taxon>
        <taxon>Endopterygota</taxon>
        <taxon>Coleoptera</taxon>
        <taxon>Polyphaga</taxon>
        <taxon>Cucujiformia</taxon>
        <taxon>Curculionidae</taxon>
        <taxon>Ceutorhynchinae</taxon>
        <taxon>Ceutorhynchus</taxon>
    </lineage>
</organism>
<feature type="compositionally biased region" description="Basic and acidic residues" evidence="2">
    <location>
        <begin position="202"/>
        <end position="212"/>
    </location>
</feature>
<dbReference type="Pfam" id="PF01585">
    <property type="entry name" value="G-patch"/>
    <property type="match status" value="1"/>
</dbReference>
<dbReference type="SMART" id="SM00443">
    <property type="entry name" value="G_patch"/>
    <property type="match status" value="1"/>
</dbReference>